<dbReference type="CDD" id="cd18787">
    <property type="entry name" value="SF2_C_DEAD"/>
    <property type="match status" value="1"/>
</dbReference>
<dbReference type="SUPFAM" id="SSF52540">
    <property type="entry name" value="P-loop containing nucleoside triphosphate hydrolases"/>
    <property type="match status" value="1"/>
</dbReference>
<name>A0A813XNR1_9BILA</name>
<sequence length="376" mass="42957">MVEKFDEMNLHEPLLRGIYGYGFEQPSAIQQRAIKPCILGHDVIAQAQSGTGKTATFSISILQRIDINFKETQALILAPTRELAQQIQKVVLALGDYMGVTCYACVGGTKVQDDMKRLESGVQIVVGTPGRVHDMLSRSILRRKNIKMLVLDEADEMLKEGFKEQIYNIFVMMPEDIQTILISATMATEILNVTKRFMENPIKILVKKEELTLEGIRQFYINVERENNKLDTLCDLYETMSITKAVIFCNTRRKVEFLTEKLSARDFTVSAMCGNMDQKDRETIMKEFRSGSSRILIATDLLARGIDVQQVNIVINYDIPNNRENYIHRIGRGGRFGRRGVAINFVTEEDRSVLRDIEQFYNTRIQEMPMSVADFL</sequence>
<dbReference type="GO" id="GO:0003723">
    <property type="term" value="F:RNA binding"/>
    <property type="evidence" value="ECO:0007669"/>
    <property type="project" value="UniProtKB-KW"/>
</dbReference>
<dbReference type="GO" id="GO:0003724">
    <property type="term" value="F:RNA helicase activity"/>
    <property type="evidence" value="ECO:0007669"/>
    <property type="project" value="UniProtKB-EC"/>
</dbReference>
<evidence type="ECO:0000256" key="1">
    <source>
        <dbReference type="ARBA" id="ARBA00012552"/>
    </source>
</evidence>
<dbReference type="FunFam" id="3.40.50.300:FF:000089">
    <property type="entry name" value="Eukaryotic initiation factor 4A-II"/>
    <property type="match status" value="1"/>
</dbReference>
<keyword evidence="6 12" id="KW-0067">ATP-binding</keyword>
<dbReference type="CDD" id="cd18046">
    <property type="entry name" value="DEADc_EIF4AII_EIF4AI_DDX2"/>
    <property type="match status" value="1"/>
</dbReference>
<dbReference type="InterPro" id="IPR001650">
    <property type="entry name" value="Helicase_C-like"/>
</dbReference>
<dbReference type="Gene3D" id="3.40.50.300">
    <property type="entry name" value="P-loop containing nucleotide triphosphate hydrolases"/>
    <property type="match status" value="2"/>
</dbReference>
<dbReference type="PROSITE" id="PS51192">
    <property type="entry name" value="HELICASE_ATP_BIND_1"/>
    <property type="match status" value="1"/>
</dbReference>
<evidence type="ECO:0000256" key="4">
    <source>
        <dbReference type="ARBA" id="ARBA00022801"/>
    </source>
</evidence>
<dbReference type="GO" id="GO:0003743">
    <property type="term" value="F:translation initiation factor activity"/>
    <property type="evidence" value="ECO:0007669"/>
    <property type="project" value="UniProtKB-KW"/>
</dbReference>
<feature type="short sequence motif" description="Q motif" evidence="11">
    <location>
        <begin position="3"/>
        <end position="31"/>
    </location>
</feature>
<feature type="domain" description="Helicase ATP-binding" evidence="13">
    <location>
        <begin position="34"/>
        <end position="204"/>
    </location>
</feature>
<dbReference type="InterPro" id="IPR050079">
    <property type="entry name" value="DEAD_box_RNA_helicase"/>
</dbReference>
<dbReference type="Proteomes" id="UP000663891">
    <property type="component" value="Unassembled WGS sequence"/>
</dbReference>
<dbReference type="InterPro" id="IPR044728">
    <property type="entry name" value="EIF4A_DEADc"/>
</dbReference>
<evidence type="ECO:0000259" key="15">
    <source>
        <dbReference type="PROSITE" id="PS51195"/>
    </source>
</evidence>
<organism evidence="16 17">
    <name type="scientific">Adineta steineri</name>
    <dbReference type="NCBI Taxonomy" id="433720"/>
    <lineage>
        <taxon>Eukaryota</taxon>
        <taxon>Metazoa</taxon>
        <taxon>Spiralia</taxon>
        <taxon>Gnathifera</taxon>
        <taxon>Rotifera</taxon>
        <taxon>Eurotatoria</taxon>
        <taxon>Bdelloidea</taxon>
        <taxon>Adinetida</taxon>
        <taxon>Adinetidae</taxon>
        <taxon>Adineta</taxon>
    </lineage>
</organism>
<comment type="caution">
    <text evidence="16">The sequence shown here is derived from an EMBL/GenBank/DDBJ whole genome shotgun (WGS) entry which is preliminary data.</text>
</comment>
<proteinExistence type="inferred from homology"/>
<dbReference type="EC" id="3.6.4.13" evidence="1"/>
<keyword evidence="5 12" id="KW-0347">Helicase</keyword>
<keyword evidence="7" id="KW-0694">RNA-binding</keyword>
<dbReference type="InterPro" id="IPR027417">
    <property type="entry name" value="P-loop_NTPase"/>
</dbReference>
<evidence type="ECO:0000256" key="2">
    <source>
        <dbReference type="ARBA" id="ARBA00022540"/>
    </source>
</evidence>
<feature type="domain" description="Helicase C-terminal" evidence="14">
    <location>
        <begin position="215"/>
        <end position="376"/>
    </location>
</feature>
<dbReference type="SMART" id="SM00490">
    <property type="entry name" value="HELICc"/>
    <property type="match status" value="1"/>
</dbReference>
<accession>A0A813XNR1</accession>
<dbReference type="Pfam" id="PF00270">
    <property type="entry name" value="DEAD"/>
    <property type="match status" value="1"/>
</dbReference>
<evidence type="ECO:0000313" key="16">
    <source>
        <dbReference type="EMBL" id="CAF0867854.1"/>
    </source>
</evidence>
<keyword evidence="8" id="KW-0648">Protein biosynthesis</keyword>
<dbReference type="FunFam" id="3.40.50.300:FF:000031">
    <property type="entry name" value="Eukaryotic initiation factor 4A-III"/>
    <property type="match status" value="1"/>
</dbReference>
<evidence type="ECO:0000256" key="11">
    <source>
        <dbReference type="PROSITE-ProRule" id="PRU00552"/>
    </source>
</evidence>
<dbReference type="GO" id="GO:0016787">
    <property type="term" value="F:hydrolase activity"/>
    <property type="evidence" value="ECO:0007669"/>
    <property type="project" value="UniProtKB-KW"/>
</dbReference>
<dbReference type="EMBL" id="CAJNON010000048">
    <property type="protein sequence ID" value="CAF0867854.1"/>
    <property type="molecule type" value="Genomic_DNA"/>
</dbReference>
<evidence type="ECO:0000256" key="9">
    <source>
        <dbReference type="ARBA" id="ARBA00024352"/>
    </source>
</evidence>
<evidence type="ECO:0000256" key="10">
    <source>
        <dbReference type="ARBA" id="ARBA00047984"/>
    </source>
</evidence>
<protein>
    <recommendedName>
        <fullName evidence="1">RNA helicase</fullName>
        <ecNumber evidence="1">3.6.4.13</ecNumber>
    </recommendedName>
</protein>
<evidence type="ECO:0000256" key="3">
    <source>
        <dbReference type="ARBA" id="ARBA00022741"/>
    </source>
</evidence>
<dbReference type="SMART" id="SM00487">
    <property type="entry name" value="DEXDc"/>
    <property type="match status" value="1"/>
</dbReference>
<evidence type="ECO:0000259" key="13">
    <source>
        <dbReference type="PROSITE" id="PS51192"/>
    </source>
</evidence>
<dbReference type="OrthoDB" id="10265785at2759"/>
<dbReference type="PANTHER" id="PTHR47959:SF1">
    <property type="entry name" value="ATP-DEPENDENT RNA HELICASE DBPA"/>
    <property type="match status" value="1"/>
</dbReference>
<reference evidence="16" key="1">
    <citation type="submission" date="2021-02" db="EMBL/GenBank/DDBJ databases">
        <authorList>
            <person name="Nowell W R."/>
        </authorList>
    </citation>
    <scope>NUCLEOTIDE SEQUENCE</scope>
</reference>
<dbReference type="GO" id="GO:0005829">
    <property type="term" value="C:cytosol"/>
    <property type="evidence" value="ECO:0007669"/>
    <property type="project" value="TreeGrafter"/>
</dbReference>
<evidence type="ECO:0000256" key="12">
    <source>
        <dbReference type="RuleBase" id="RU000492"/>
    </source>
</evidence>
<dbReference type="PROSITE" id="PS51195">
    <property type="entry name" value="Q_MOTIF"/>
    <property type="match status" value="1"/>
</dbReference>
<dbReference type="Pfam" id="PF00271">
    <property type="entry name" value="Helicase_C"/>
    <property type="match status" value="1"/>
</dbReference>
<keyword evidence="3 12" id="KW-0547">Nucleotide-binding</keyword>
<keyword evidence="4 12" id="KW-0378">Hydrolase</keyword>
<dbReference type="PANTHER" id="PTHR47959">
    <property type="entry name" value="ATP-DEPENDENT RNA HELICASE RHLE-RELATED"/>
    <property type="match status" value="1"/>
</dbReference>
<evidence type="ECO:0000256" key="6">
    <source>
        <dbReference type="ARBA" id="ARBA00022840"/>
    </source>
</evidence>
<dbReference type="PROSITE" id="PS00039">
    <property type="entry name" value="DEAD_ATP_HELICASE"/>
    <property type="match status" value="1"/>
</dbReference>
<evidence type="ECO:0000256" key="7">
    <source>
        <dbReference type="ARBA" id="ARBA00022884"/>
    </source>
</evidence>
<evidence type="ECO:0000259" key="14">
    <source>
        <dbReference type="PROSITE" id="PS51194"/>
    </source>
</evidence>
<evidence type="ECO:0000256" key="8">
    <source>
        <dbReference type="ARBA" id="ARBA00022917"/>
    </source>
</evidence>
<dbReference type="PROSITE" id="PS51194">
    <property type="entry name" value="HELICASE_CTER"/>
    <property type="match status" value="1"/>
</dbReference>
<gene>
    <name evidence="16" type="ORF">VCS650_LOCUS7555</name>
</gene>
<evidence type="ECO:0000313" key="17">
    <source>
        <dbReference type="Proteomes" id="UP000663891"/>
    </source>
</evidence>
<dbReference type="InterPro" id="IPR014014">
    <property type="entry name" value="RNA_helicase_DEAD_Q_motif"/>
</dbReference>
<dbReference type="InterPro" id="IPR000629">
    <property type="entry name" value="RNA-helicase_DEAD-box_CS"/>
</dbReference>
<comment type="similarity">
    <text evidence="9">Belongs to the DEAD box helicase family. eIF4A subfamily.</text>
</comment>
<dbReference type="GO" id="GO:0005524">
    <property type="term" value="F:ATP binding"/>
    <property type="evidence" value="ECO:0007669"/>
    <property type="project" value="UniProtKB-KW"/>
</dbReference>
<evidence type="ECO:0000256" key="5">
    <source>
        <dbReference type="ARBA" id="ARBA00022806"/>
    </source>
</evidence>
<keyword evidence="2" id="KW-0396">Initiation factor</keyword>
<comment type="catalytic activity">
    <reaction evidence="10">
        <text>ATP + H2O = ADP + phosphate + H(+)</text>
        <dbReference type="Rhea" id="RHEA:13065"/>
        <dbReference type="ChEBI" id="CHEBI:15377"/>
        <dbReference type="ChEBI" id="CHEBI:15378"/>
        <dbReference type="ChEBI" id="CHEBI:30616"/>
        <dbReference type="ChEBI" id="CHEBI:43474"/>
        <dbReference type="ChEBI" id="CHEBI:456216"/>
        <dbReference type="EC" id="3.6.4.13"/>
    </reaction>
</comment>
<feature type="domain" description="DEAD-box RNA helicase Q" evidence="15">
    <location>
        <begin position="3"/>
        <end position="31"/>
    </location>
</feature>
<dbReference type="InterPro" id="IPR011545">
    <property type="entry name" value="DEAD/DEAH_box_helicase_dom"/>
</dbReference>
<dbReference type="AlphaFoldDB" id="A0A813XNR1"/>
<dbReference type="InterPro" id="IPR014001">
    <property type="entry name" value="Helicase_ATP-bd"/>
</dbReference>